<dbReference type="Proteomes" id="UP001167796">
    <property type="component" value="Unassembled WGS sequence"/>
</dbReference>
<protein>
    <submittedName>
        <fullName evidence="1">Uncharacterized protein</fullName>
    </submittedName>
</protein>
<accession>A0ABT9A9F7</accession>
<organism evidence="1 2">
    <name type="scientific">Hymenobacter mellowenesis</name>
    <dbReference type="NCBI Taxonomy" id="3063995"/>
    <lineage>
        <taxon>Bacteria</taxon>
        <taxon>Pseudomonadati</taxon>
        <taxon>Bacteroidota</taxon>
        <taxon>Cytophagia</taxon>
        <taxon>Cytophagales</taxon>
        <taxon>Hymenobacteraceae</taxon>
        <taxon>Hymenobacter</taxon>
    </lineage>
</organism>
<evidence type="ECO:0000313" key="2">
    <source>
        <dbReference type="Proteomes" id="UP001167796"/>
    </source>
</evidence>
<dbReference type="RefSeq" id="WP_305011165.1">
    <property type="nucleotide sequence ID" value="NZ_JAUQSX010000004.1"/>
</dbReference>
<name>A0ABT9A9F7_9BACT</name>
<keyword evidence="2" id="KW-1185">Reference proteome</keyword>
<comment type="caution">
    <text evidence="1">The sequence shown here is derived from an EMBL/GenBank/DDBJ whole genome shotgun (WGS) entry which is preliminary data.</text>
</comment>
<proteinExistence type="predicted"/>
<dbReference type="EMBL" id="JAUQSX010000004">
    <property type="protein sequence ID" value="MDO7846477.1"/>
    <property type="molecule type" value="Genomic_DNA"/>
</dbReference>
<sequence length="196" mass="21943">MPAPSPIRDILEAIGLAICREMVRLLDETGRYPLRANSTLKRQLLSGEAVKVKQGRGSSGRFEGFTANASIELYALDYLQWVDSGRRPGGKKVPLSAILKFIKDRGLQYRDKTTGRFARSRVRLKGRDGSPAQSVNRLAFMIQNAIYRRGIRARPVIGPAFDLGAHLVELYLDSQFLDGLTYDLEQQLDLIFTSSK</sequence>
<evidence type="ECO:0000313" key="1">
    <source>
        <dbReference type="EMBL" id="MDO7846477.1"/>
    </source>
</evidence>
<reference evidence="1" key="1">
    <citation type="submission" date="2023-07" db="EMBL/GenBank/DDBJ databases">
        <authorList>
            <person name="Kim M.K."/>
        </authorList>
    </citation>
    <scope>NUCLEOTIDE SEQUENCE</scope>
    <source>
        <strain evidence="1">M29</strain>
    </source>
</reference>
<gene>
    <name evidence="1" type="ORF">Q5H92_08920</name>
</gene>